<evidence type="ECO:0000256" key="1">
    <source>
        <dbReference type="ARBA" id="ARBA00004496"/>
    </source>
</evidence>
<dbReference type="Proteomes" id="UP000695007">
    <property type="component" value="Unplaced"/>
</dbReference>
<evidence type="ECO:0000313" key="7">
    <source>
        <dbReference type="RefSeq" id="XP_011502253.1"/>
    </source>
</evidence>
<dbReference type="SUPFAM" id="SSF116907">
    <property type="entry name" value="Hook domain"/>
    <property type="match status" value="1"/>
</dbReference>
<dbReference type="GO" id="GO:0031122">
    <property type="term" value="P:cytoplasmic microtubule organization"/>
    <property type="evidence" value="ECO:0007669"/>
    <property type="project" value="TreeGrafter"/>
</dbReference>
<dbReference type="GO" id="GO:0005737">
    <property type="term" value="C:cytoplasm"/>
    <property type="evidence" value="ECO:0007669"/>
    <property type="project" value="UniProtKB-SubCell"/>
</dbReference>
<proteinExistence type="predicted"/>
<dbReference type="GO" id="GO:0030705">
    <property type="term" value="P:cytoskeleton-dependent intracellular transport"/>
    <property type="evidence" value="ECO:0007669"/>
    <property type="project" value="InterPro"/>
</dbReference>
<keyword evidence="3 4" id="KW-0175">Coiled coil</keyword>
<evidence type="ECO:0000313" key="6">
    <source>
        <dbReference type="Proteomes" id="UP000695007"/>
    </source>
</evidence>
<gene>
    <name evidence="7" type="primary">LOC105365718</name>
</gene>
<dbReference type="GO" id="GO:0005813">
    <property type="term" value="C:centrosome"/>
    <property type="evidence" value="ECO:0007669"/>
    <property type="project" value="TreeGrafter"/>
</dbReference>
<evidence type="ECO:0000256" key="3">
    <source>
        <dbReference type="ARBA" id="ARBA00023054"/>
    </source>
</evidence>
<dbReference type="InterPro" id="IPR036872">
    <property type="entry name" value="CH_dom_sf"/>
</dbReference>
<feature type="coiled-coil region" evidence="4">
    <location>
        <begin position="602"/>
        <end position="671"/>
    </location>
</feature>
<sequence>MGAKVMGVSEVDEFLNGPLVTWFKSNFESFADEKLTYEDLVDGVLIHDAFLRMDLHVQNSDISASGNDASIRLHNLTQILGNVRLFYEEELGHVILRLPDIPHLAKNPRLHVQGAKLLLCLLLGCAVQCPNNEHFISKIQQLDEATQVAIADCIAQVVHVPDIVLSIDMLRSSGAKDHDLNDMDNVQRAFENVRMIYRERNLYRDKLCNAVRLARHNEIGTTYQDISMILEEDELNSLQELLNYSARSDREETQKREGELLEWKSKVRAQREELKEKVDDLQECKDELQDCKFQLSKLMKENERLVSEARNAKSYRDELDAASEKIEKVDRLEQEIVRYKEKLSCIDYYKTRLEEIQQHNRLLLENKEVLMEQVNSYKAKADKVLDLDQQMFKLKQQLNDLLLENAANKEKYQEICEEKNQLERFVKENTKEVFENGFILDSEDFSLCLDNSLSEQLTTSAQSETLKLELENRRLSTLVDSLKENSFYENSLKVLDLEKEKKKLSLTVDALKEDLRKLSQKHEEFEGDCKKMDEIDSTEQQNLLDLQLKYENLEKNYAIVVREKKRLQALLEIKQKRSMDCPRSAIDVDQRLNEQKVMKDVVNETKIKQKDLESKVIALETEKNIALIELEKQRKLVQDKSIILDNASKVIQNLEKKLKILEAQVDESALEITNSKNIIDLIDNNSYNTIKFNKSPNKTKKDDKVSNFMKDGKEKVRFQDYIDSVDVENQKTIFKFVNGQLIAENEIIQKSREKNDFNQEINDQLNSDYQRVAQERNLLRNQLKDAKIKLRFYNQSIENLESTCKYLEEECNILKSNKIEHTELKEDFSKLYQANISVTAEYRKIKSEFTKIATNYTNYQSKLDSKNEKIVDLEQQIVKLNHRIDVLMQINESLDKDKRSLMDNVSHLLEQNHELIKQSLEDKEHYHMEERKNNDKVINLNRQKEKLEEKIMDHYRRLESCPARKKNSGTSIVKSTFVKVRRVGSELFNRSRRSWAEEISPAVERSFDFEYTKGEGSDLSLEFAFNDEQVHELTHGATRPILECEHISAIRYNISRDHDIVTIKVQPHH</sequence>
<dbReference type="GO" id="GO:0008017">
    <property type="term" value="F:microtubule binding"/>
    <property type="evidence" value="ECO:0007669"/>
    <property type="project" value="TreeGrafter"/>
</dbReference>
<keyword evidence="2" id="KW-0963">Cytoplasm</keyword>
<dbReference type="KEGG" id="csol:105365718"/>
<dbReference type="InterPro" id="IPR043936">
    <property type="entry name" value="HOOK_N"/>
</dbReference>
<protein>
    <submittedName>
        <fullName evidence="7">Girdin-like</fullName>
    </submittedName>
</protein>
<dbReference type="RefSeq" id="XP_011502253.1">
    <property type="nucleotide sequence ID" value="XM_011503951.1"/>
</dbReference>
<reference evidence="7" key="1">
    <citation type="submission" date="2025-08" db="UniProtKB">
        <authorList>
            <consortium name="RefSeq"/>
        </authorList>
    </citation>
    <scope>IDENTIFICATION</scope>
</reference>
<dbReference type="Gene3D" id="1.10.418.10">
    <property type="entry name" value="Calponin-like domain"/>
    <property type="match status" value="1"/>
</dbReference>
<dbReference type="GO" id="GO:0051959">
    <property type="term" value="F:dynein light intermediate chain binding"/>
    <property type="evidence" value="ECO:0007669"/>
    <property type="project" value="TreeGrafter"/>
</dbReference>
<dbReference type="PANTHER" id="PTHR18947">
    <property type="entry name" value="HOOK PROTEINS"/>
    <property type="match status" value="1"/>
</dbReference>
<feature type="coiled-coil region" evidence="4">
    <location>
        <begin position="264"/>
        <end position="404"/>
    </location>
</feature>
<dbReference type="Pfam" id="PF19047">
    <property type="entry name" value="HOOK_N"/>
    <property type="match status" value="1"/>
</dbReference>
<dbReference type="AlphaFoldDB" id="A0AAJ6YQC4"/>
<dbReference type="GeneID" id="105365718"/>
<evidence type="ECO:0000259" key="5">
    <source>
        <dbReference type="Pfam" id="PF19047"/>
    </source>
</evidence>
<feature type="coiled-coil region" evidence="4">
    <location>
        <begin position="762"/>
        <end position="817"/>
    </location>
</feature>
<feature type="domain" description="HOOK N-terminal" evidence="5">
    <location>
        <begin position="19"/>
        <end position="154"/>
    </location>
</feature>
<name>A0AAJ6YQC4_9HYME</name>
<accession>A0AAJ6YQC4</accession>
<feature type="coiled-coil region" evidence="4">
    <location>
        <begin position="494"/>
        <end position="570"/>
    </location>
</feature>
<dbReference type="PANTHER" id="PTHR18947:SF28">
    <property type="entry name" value="GIRDIN, ISOFORM A"/>
    <property type="match status" value="1"/>
</dbReference>
<keyword evidence="6" id="KW-1185">Reference proteome</keyword>
<evidence type="ECO:0000256" key="4">
    <source>
        <dbReference type="SAM" id="Coils"/>
    </source>
</evidence>
<comment type="subcellular location">
    <subcellularLocation>
        <location evidence="1">Cytoplasm</location>
    </subcellularLocation>
</comment>
<organism evidence="6 7">
    <name type="scientific">Ceratosolen solmsi marchali</name>
    <dbReference type="NCBI Taxonomy" id="326594"/>
    <lineage>
        <taxon>Eukaryota</taxon>
        <taxon>Metazoa</taxon>
        <taxon>Ecdysozoa</taxon>
        <taxon>Arthropoda</taxon>
        <taxon>Hexapoda</taxon>
        <taxon>Insecta</taxon>
        <taxon>Pterygota</taxon>
        <taxon>Neoptera</taxon>
        <taxon>Endopterygota</taxon>
        <taxon>Hymenoptera</taxon>
        <taxon>Apocrita</taxon>
        <taxon>Proctotrupomorpha</taxon>
        <taxon>Chalcidoidea</taxon>
        <taxon>Agaonidae</taxon>
        <taxon>Agaoninae</taxon>
        <taxon>Ceratosolen</taxon>
    </lineage>
</organism>
<feature type="coiled-coil region" evidence="4">
    <location>
        <begin position="856"/>
        <end position="957"/>
    </location>
</feature>
<evidence type="ECO:0000256" key="2">
    <source>
        <dbReference type="ARBA" id="ARBA00022490"/>
    </source>
</evidence>